<evidence type="ECO:0000313" key="5">
    <source>
        <dbReference type="EMBL" id="AYV77930.1"/>
    </source>
</evidence>
<dbReference type="GO" id="GO:0008270">
    <property type="term" value="F:zinc ion binding"/>
    <property type="evidence" value="ECO:0007669"/>
    <property type="project" value="UniProtKB-KW"/>
</dbReference>
<evidence type="ECO:0000256" key="3">
    <source>
        <dbReference type="ARBA" id="ARBA00022833"/>
    </source>
</evidence>
<dbReference type="SUPFAM" id="SSF57667">
    <property type="entry name" value="beta-beta-alpha zinc fingers"/>
    <property type="match status" value="1"/>
</dbReference>
<name>A0A3G4ZSQ0_9VIRU</name>
<dbReference type="Pfam" id="PF12171">
    <property type="entry name" value="zf-C2H2_jaz"/>
    <property type="match status" value="1"/>
</dbReference>
<feature type="domain" description="Zinc finger double-stranded RNA binding" evidence="4">
    <location>
        <begin position="34"/>
        <end position="55"/>
    </location>
</feature>
<keyword evidence="2" id="KW-0863">Zinc-finger</keyword>
<dbReference type="EMBL" id="MK072068">
    <property type="protein sequence ID" value="AYV77930.1"/>
    <property type="molecule type" value="Genomic_DNA"/>
</dbReference>
<evidence type="ECO:0000256" key="2">
    <source>
        <dbReference type="ARBA" id="ARBA00022771"/>
    </source>
</evidence>
<protein>
    <recommendedName>
        <fullName evidence="4">Zinc finger double-stranded RNA binding domain-containing protein</fullName>
    </recommendedName>
</protein>
<keyword evidence="3" id="KW-0862">Zinc</keyword>
<sequence>MSTEPQQSENKQEEFVEQPKPESKFIEIFDHGFKFYCKYCDMGYFSQKVFDIHLGTEIHAKYTQNT</sequence>
<proteinExistence type="predicted"/>
<evidence type="ECO:0000259" key="4">
    <source>
        <dbReference type="Pfam" id="PF12171"/>
    </source>
</evidence>
<organism evidence="5">
    <name type="scientific">Edafosvirus sp</name>
    <dbReference type="NCBI Taxonomy" id="2487765"/>
    <lineage>
        <taxon>Viruses</taxon>
        <taxon>Varidnaviria</taxon>
        <taxon>Bamfordvirae</taxon>
        <taxon>Nucleocytoviricota</taxon>
        <taxon>Megaviricetes</taxon>
        <taxon>Imitervirales</taxon>
        <taxon>Mimiviridae</taxon>
        <taxon>Klosneuvirinae</taxon>
    </lineage>
</organism>
<evidence type="ECO:0000256" key="1">
    <source>
        <dbReference type="ARBA" id="ARBA00022723"/>
    </source>
</evidence>
<keyword evidence="1" id="KW-0479">Metal-binding</keyword>
<gene>
    <name evidence="5" type="ORF">Edafosvirus3_8</name>
</gene>
<dbReference type="InterPro" id="IPR022755">
    <property type="entry name" value="Znf_C2H2_jaz"/>
</dbReference>
<reference evidence="5" key="1">
    <citation type="submission" date="2018-10" db="EMBL/GenBank/DDBJ databases">
        <title>Hidden diversity of soil giant viruses.</title>
        <authorList>
            <person name="Schulz F."/>
            <person name="Alteio L."/>
            <person name="Goudeau D."/>
            <person name="Ryan E.M."/>
            <person name="Malmstrom R.R."/>
            <person name="Blanchard J."/>
            <person name="Woyke T."/>
        </authorList>
    </citation>
    <scope>NUCLEOTIDE SEQUENCE</scope>
    <source>
        <strain evidence="5">EDV1</strain>
    </source>
</reference>
<dbReference type="InterPro" id="IPR036236">
    <property type="entry name" value="Znf_C2H2_sf"/>
</dbReference>
<accession>A0A3G4ZSQ0</accession>